<evidence type="ECO:0000313" key="4">
    <source>
        <dbReference type="EMBL" id="KAI1875189.1"/>
    </source>
</evidence>
<evidence type="ECO:0000256" key="3">
    <source>
        <dbReference type="ARBA" id="ARBA00023002"/>
    </source>
</evidence>
<accession>A0A9Q0AS89</accession>
<protein>
    <recommendedName>
        <fullName evidence="6">Nitronate monooxygenase domain-containing protein</fullName>
    </recommendedName>
</protein>
<dbReference type="Proteomes" id="UP000829685">
    <property type="component" value="Unassembled WGS sequence"/>
</dbReference>
<keyword evidence="1" id="KW-0285">Flavoprotein</keyword>
<dbReference type="GO" id="GO:0018580">
    <property type="term" value="F:nitronate monooxygenase activity"/>
    <property type="evidence" value="ECO:0007669"/>
    <property type="project" value="InterPro"/>
</dbReference>
<dbReference type="AlphaFoldDB" id="A0A9Q0AS89"/>
<dbReference type="EMBL" id="JAFIMR010000008">
    <property type="protein sequence ID" value="KAI1875189.1"/>
    <property type="molecule type" value="Genomic_DNA"/>
</dbReference>
<dbReference type="SUPFAM" id="SSF51412">
    <property type="entry name" value="Inosine monophosphate dehydrogenase (IMPDH)"/>
    <property type="match status" value="1"/>
</dbReference>
<keyword evidence="2" id="KW-0288">FMN</keyword>
<dbReference type="Pfam" id="PF03060">
    <property type="entry name" value="NMO"/>
    <property type="match status" value="1"/>
</dbReference>
<sequence>MSAPMFTVANGRLAAEVTKAGGLGLLAAGLDPSAESPHLAALDEQLTIARELLGHGSSSNTALPVGIGFITLLGSTELFRNNSVPIITKHKPALVWLFGSDPSEPLYGELISLLHSVGGSWGLKICVQVGSVDAARQVVRAGADAVVAQGADAGGHLWAKAASLMTLLPEIVDMLKGEFKDRQVAVVAAGGIVDGRGVAAALALGADAVTMGTRFITSPETDTAPYARKAVLAAQDGGVATTASSHHDAIQGYPTWSRTYTARAITHQGIVDLEHGNSVENVAASFNEAKQQGDESRLVTFAGTGVGLVKAPKPAAEIVDEVRSEALQLFNTISARHG</sequence>
<name>A0A9Q0AS89_9PEZI</name>
<dbReference type="CDD" id="cd04730">
    <property type="entry name" value="NPD_like"/>
    <property type="match status" value="1"/>
</dbReference>
<comment type="caution">
    <text evidence="4">The sequence shown here is derived from an EMBL/GenBank/DDBJ whole genome shotgun (WGS) entry which is preliminary data.</text>
</comment>
<evidence type="ECO:0008006" key="6">
    <source>
        <dbReference type="Google" id="ProtNLM"/>
    </source>
</evidence>
<proteinExistence type="predicted"/>
<organism evidence="4 5">
    <name type="scientific">Neoarthrinium moseri</name>
    <dbReference type="NCBI Taxonomy" id="1658444"/>
    <lineage>
        <taxon>Eukaryota</taxon>
        <taxon>Fungi</taxon>
        <taxon>Dikarya</taxon>
        <taxon>Ascomycota</taxon>
        <taxon>Pezizomycotina</taxon>
        <taxon>Sordariomycetes</taxon>
        <taxon>Xylariomycetidae</taxon>
        <taxon>Amphisphaeriales</taxon>
        <taxon>Apiosporaceae</taxon>
        <taxon>Neoarthrinium</taxon>
    </lineage>
</organism>
<dbReference type="InterPro" id="IPR013785">
    <property type="entry name" value="Aldolase_TIM"/>
</dbReference>
<keyword evidence="5" id="KW-1185">Reference proteome</keyword>
<evidence type="ECO:0000313" key="5">
    <source>
        <dbReference type="Proteomes" id="UP000829685"/>
    </source>
</evidence>
<dbReference type="Gene3D" id="3.20.20.70">
    <property type="entry name" value="Aldolase class I"/>
    <property type="match status" value="1"/>
</dbReference>
<reference evidence="4" key="1">
    <citation type="submission" date="2021-03" db="EMBL/GenBank/DDBJ databases">
        <title>Revisited historic fungal species revealed as producer of novel bioactive compounds through whole genome sequencing and comparative genomics.</title>
        <authorList>
            <person name="Vignolle G.A."/>
            <person name="Hochenegger N."/>
            <person name="Mach R.L."/>
            <person name="Mach-Aigner A.R."/>
            <person name="Javad Rahimi M."/>
            <person name="Salim K.A."/>
            <person name="Chan C.M."/>
            <person name="Lim L.B.L."/>
            <person name="Cai F."/>
            <person name="Druzhinina I.S."/>
            <person name="U'Ren J.M."/>
            <person name="Derntl C."/>
        </authorList>
    </citation>
    <scope>NUCLEOTIDE SEQUENCE</scope>
    <source>
        <strain evidence="4">TUCIM 5799</strain>
    </source>
</reference>
<dbReference type="PANTHER" id="PTHR32332:SF34">
    <property type="entry name" value="2-NITROPROPANE DIOXYGENASE FAMILY, PUTATIVE-RELATED"/>
    <property type="match status" value="1"/>
</dbReference>
<evidence type="ECO:0000256" key="1">
    <source>
        <dbReference type="ARBA" id="ARBA00022630"/>
    </source>
</evidence>
<dbReference type="InterPro" id="IPR004136">
    <property type="entry name" value="NMO"/>
</dbReference>
<dbReference type="PANTHER" id="PTHR32332">
    <property type="entry name" value="2-NITROPROPANE DIOXYGENASE"/>
    <property type="match status" value="1"/>
</dbReference>
<evidence type="ECO:0000256" key="2">
    <source>
        <dbReference type="ARBA" id="ARBA00022643"/>
    </source>
</evidence>
<keyword evidence="3" id="KW-0560">Oxidoreductase</keyword>
<gene>
    <name evidence="4" type="ORF">JX265_004247</name>
</gene>